<dbReference type="EMBL" id="AQGS01000003">
    <property type="protein sequence ID" value="EPS45861.1"/>
    <property type="molecule type" value="Genomic_DNA"/>
</dbReference>
<keyword evidence="1" id="KW-0732">Signal</keyword>
<accession>S8AY21</accession>
<keyword evidence="3" id="KW-1185">Reference proteome</keyword>
<reference evidence="2 3" key="1">
    <citation type="journal article" date="2013" name="PLoS Genet.">
        <title>Genomic mechanisms accounting for the adaptation to parasitism in nematode-trapping fungi.</title>
        <authorList>
            <person name="Meerupati T."/>
            <person name="Andersson K.M."/>
            <person name="Friman E."/>
            <person name="Kumar D."/>
            <person name="Tunlid A."/>
            <person name="Ahren D."/>
        </authorList>
    </citation>
    <scope>NUCLEOTIDE SEQUENCE [LARGE SCALE GENOMIC DNA]</scope>
    <source>
        <strain evidence="2 3">CBS 200.50</strain>
    </source>
</reference>
<reference evidence="3" key="2">
    <citation type="submission" date="2013-04" db="EMBL/GenBank/DDBJ databases">
        <title>Genomic mechanisms accounting for the adaptation to parasitism in nematode-trapping fungi.</title>
        <authorList>
            <person name="Ahren D.G."/>
        </authorList>
    </citation>
    <scope>NUCLEOTIDE SEQUENCE [LARGE SCALE GENOMIC DNA]</scope>
    <source>
        <strain evidence="3">CBS 200.50</strain>
    </source>
</reference>
<comment type="caution">
    <text evidence="2">The sequence shown here is derived from an EMBL/GenBank/DDBJ whole genome shotgun (WGS) entry which is preliminary data.</text>
</comment>
<feature type="chain" id="PRO_5004560887" evidence="1">
    <location>
        <begin position="20"/>
        <end position="167"/>
    </location>
</feature>
<gene>
    <name evidence="2" type="ORF">H072_158</name>
</gene>
<organism evidence="2 3">
    <name type="scientific">Dactylellina haptotyla (strain CBS 200.50)</name>
    <name type="common">Nematode-trapping fungus</name>
    <name type="synonym">Monacrosporium haptotylum</name>
    <dbReference type="NCBI Taxonomy" id="1284197"/>
    <lineage>
        <taxon>Eukaryota</taxon>
        <taxon>Fungi</taxon>
        <taxon>Dikarya</taxon>
        <taxon>Ascomycota</taxon>
        <taxon>Pezizomycotina</taxon>
        <taxon>Orbiliomycetes</taxon>
        <taxon>Orbiliales</taxon>
        <taxon>Orbiliaceae</taxon>
        <taxon>Dactylellina</taxon>
    </lineage>
</organism>
<evidence type="ECO:0000313" key="3">
    <source>
        <dbReference type="Proteomes" id="UP000015100"/>
    </source>
</evidence>
<dbReference type="AlphaFoldDB" id="S8AY21"/>
<proteinExistence type="predicted"/>
<evidence type="ECO:0000256" key="1">
    <source>
        <dbReference type="SAM" id="SignalP"/>
    </source>
</evidence>
<dbReference type="HOGENOM" id="CLU_1594468_0_0_1"/>
<name>S8AY21_DACHA</name>
<feature type="signal peptide" evidence="1">
    <location>
        <begin position="1"/>
        <end position="19"/>
    </location>
</feature>
<dbReference type="Proteomes" id="UP000015100">
    <property type="component" value="Unassembled WGS sequence"/>
</dbReference>
<evidence type="ECO:0000313" key="2">
    <source>
        <dbReference type="EMBL" id="EPS45861.1"/>
    </source>
</evidence>
<protein>
    <submittedName>
        <fullName evidence="2">Uncharacterized protein</fullName>
    </submittedName>
</protein>
<sequence length="167" mass="17416">MQLFKFTALFVATAATVAALPAISSPVGLAPRGEDPIMTGIGRANSAGTIILKGVCKAIKKEHKCELSDETAQKMENYLEKAFPNVAKIESGTKDGKKMPIGPLLEEMGVTLGTAVMDFPHAVVTVAKDLVLDDLKDKGETIGETVGDSSIISSIADVIGRAMAGTV</sequence>